<evidence type="ECO:0000313" key="2">
    <source>
        <dbReference type="Proteomes" id="UP000616724"/>
    </source>
</evidence>
<reference evidence="1 2" key="1">
    <citation type="submission" date="2021-01" db="EMBL/GenBank/DDBJ databases">
        <title>Whole genome shotgun sequence of Planobispora longispora NBRC 13918.</title>
        <authorList>
            <person name="Komaki H."/>
            <person name="Tamura T."/>
        </authorList>
    </citation>
    <scope>NUCLEOTIDE SEQUENCE [LARGE SCALE GENOMIC DNA]</scope>
    <source>
        <strain evidence="1 2">NBRC 13918</strain>
    </source>
</reference>
<dbReference type="EMBL" id="BOOH01000011">
    <property type="protein sequence ID" value="GIH74712.1"/>
    <property type="molecule type" value="Genomic_DNA"/>
</dbReference>
<accession>A0A8J3RIZ8</accession>
<protein>
    <submittedName>
        <fullName evidence="1">Uncharacterized protein</fullName>
    </submittedName>
</protein>
<organism evidence="1 2">
    <name type="scientific">Planobispora longispora</name>
    <dbReference type="NCBI Taxonomy" id="28887"/>
    <lineage>
        <taxon>Bacteria</taxon>
        <taxon>Bacillati</taxon>
        <taxon>Actinomycetota</taxon>
        <taxon>Actinomycetes</taxon>
        <taxon>Streptosporangiales</taxon>
        <taxon>Streptosporangiaceae</taxon>
        <taxon>Planobispora</taxon>
    </lineage>
</organism>
<evidence type="ECO:0000313" key="1">
    <source>
        <dbReference type="EMBL" id="GIH74712.1"/>
    </source>
</evidence>
<keyword evidence="2" id="KW-1185">Reference proteome</keyword>
<dbReference type="AlphaFoldDB" id="A0A8J3RIZ8"/>
<sequence length="89" mass="9459">MVKGLRSDAGEMVMDVQQVRRRHEDALLAKPNVVGVATDSSGPDGGVIIVYVTRKVPPSRLAEQDAVPGRLDGFPVRVVEIGSPAAQQP</sequence>
<name>A0A8J3RIZ8_9ACTN</name>
<dbReference type="Proteomes" id="UP000616724">
    <property type="component" value="Unassembled WGS sequence"/>
</dbReference>
<proteinExistence type="predicted"/>
<gene>
    <name evidence="1" type="ORF">Plo01_11410</name>
</gene>
<comment type="caution">
    <text evidence="1">The sequence shown here is derived from an EMBL/GenBank/DDBJ whole genome shotgun (WGS) entry which is preliminary data.</text>
</comment>